<reference evidence="2 5" key="3">
    <citation type="submission" date="2019-09" db="EMBL/GenBank/DDBJ databases">
        <title>Draft genome sequences of 48 bacterial type strains from the CCUG.</title>
        <authorList>
            <person name="Tunovic T."/>
            <person name="Pineiro-Iglesias B."/>
            <person name="Unosson C."/>
            <person name="Inganas E."/>
            <person name="Ohlen M."/>
            <person name="Cardew S."/>
            <person name="Jensie-Markopoulos S."/>
            <person name="Salva-Serra F."/>
            <person name="Jaen-Luchoro D."/>
            <person name="Karlsson R."/>
            <person name="Svensson-Stadler L."/>
            <person name="Chun J."/>
            <person name="Moore E."/>
        </authorList>
    </citation>
    <scope>NUCLEOTIDE SEQUENCE [LARGE SCALE GENOMIC DNA]</scope>
    <source>
        <strain evidence="2 5">CCUG 51522</strain>
    </source>
</reference>
<dbReference type="EMBL" id="LT629746">
    <property type="protein sequence ID" value="SDT52051.1"/>
    <property type="molecule type" value="Genomic_DNA"/>
</dbReference>
<protein>
    <submittedName>
        <fullName evidence="2 3">Polysaccharide pyruvyl transferase family protein</fullName>
    </submittedName>
</protein>
<dbReference type="Pfam" id="PF04230">
    <property type="entry name" value="PS_pyruv_trans"/>
    <property type="match status" value="1"/>
</dbReference>
<dbReference type="Proteomes" id="UP000182814">
    <property type="component" value="Chromosome I"/>
</dbReference>
<dbReference type="GO" id="GO:0016740">
    <property type="term" value="F:transferase activity"/>
    <property type="evidence" value="ECO:0007669"/>
    <property type="project" value="UniProtKB-KW"/>
</dbReference>
<name>A0A0J6KBD0_9PSED</name>
<reference evidence="4" key="2">
    <citation type="submission" date="2016-10" db="EMBL/GenBank/DDBJ databases">
        <authorList>
            <person name="Varghese N."/>
            <person name="Submissions S."/>
        </authorList>
    </citation>
    <scope>NUCLEOTIDE SEQUENCE [LARGE SCALE GENOMIC DNA]</scope>
    <source>
        <strain evidence="4">BS3782</strain>
    </source>
</reference>
<evidence type="ECO:0000313" key="4">
    <source>
        <dbReference type="Proteomes" id="UP000182814"/>
    </source>
</evidence>
<accession>A0A0J6KBD0</accession>
<dbReference type="RefSeq" id="WP_038978342.1">
    <property type="nucleotide sequence ID" value="NZ_JABTYG010000003.1"/>
</dbReference>
<evidence type="ECO:0000313" key="5">
    <source>
        <dbReference type="Proteomes" id="UP000434925"/>
    </source>
</evidence>
<dbReference type="InterPro" id="IPR007345">
    <property type="entry name" value="Polysacch_pyruvyl_Trfase"/>
</dbReference>
<gene>
    <name evidence="2" type="ORF">F7R14_17970</name>
    <name evidence="3" type="ORF">SAMN04490191_4923</name>
</gene>
<evidence type="ECO:0000259" key="1">
    <source>
        <dbReference type="Pfam" id="PF04230"/>
    </source>
</evidence>
<dbReference type="Proteomes" id="UP000434925">
    <property type="component" value="Unassembled WGS sequence"/>
</dbReference>
<dbReference type="PANTHER" id="PTHR36836:SF1">
    <property type="entry name" value="COLANIC ACID BIOSYNTHESIS PROTEIN WCAK"/>
    <property type="match status" value="1"/>
</dbReference>
<dbReference type="AlphaFoldDB" id="A0A0J6KBD0"/>
<organism evidence="3 4">
    <name type="scientific">Pseudomonas lini</name>
    <dbReference type="NCBI Taxonomy" id="163011"/>
    <lineage>
        <taxon>Bacteria</taxon>
        <taxon>Pseudomonadati</taxon>
        <taxon>Pseudomonadota</taxon>
        <taxon>Gammaproteobacteria</taxon>
        <taxon>Pseudomonadales</taxon>
        <taxon>Pseudomonadaceae</taxon>
        <taxon>Pseudomonas</taxon>
    </lineage>
</organism>
<evidence type="ECO:0000313" key="2">
    <source>
        <dbReference type="EMBL" id="KAB0503631.1"/>
    </source>
</evidence>
<dbReference type="PATRIC" id="fig|163011.3.peg.3224"/>
<keyword evidence="3" id="KW-0808">Transferase</keyword>
<keyword evidence="4" id="KW-1185">Reference proteome</keyword>
<reference evidence="3" key="1">
    <citation type="submission" date="2016-10" db="EMBL/GenBank/DDBJ databases">
        <authorList>
            <person name="de Groot N.N."/>
        </authorList>
    </citation>
    <scope>NUCLEOTIDE SEQUENCE [LARGE SCALE GENOMIC DNA]</scope>
    <source>
        <strain evidence="3">BS3782</strain>
    </source>
</reference>
<evidence type="ECO:0000313" key="3">
    <source>
        <dbReference type="EMBL" id="SDT52051.1"/>
    </source>
</evidence>
<sequence>MNSSKVYIRGAYGPGNLGDDILMLCVINILKKRFKESDIAVGVDHPAIAKNFNPRIKWLHIKEPVKADLVVLGGGGQFFSFIPPSKKASTLTLKASKLYKSIKAQTDLKSTLLRLYVGMRGGIDKIFFHRRLAAFCIGLGPFDGGGKQLTRAVNVINRCDYISVRDGTSQKHCNTFGKSDVDVYTDPTLLSDLWISTKDLNINSVNKNKYLSFILRDWPHDVNGQKFIAAMVQAAHEMSKRGEKVRLVSLYKERDQHLIDKHHTFEWLCWDAAVDTPETFMAKLIVESDVIISARAHGVLLPASLGYPTIAVEIENKLKKVHEMLPRGTKLVSAPDHNLIMATISEFRQSKEQMAEHLKQEISQRSSIAQNAVDDFLKWVDNK</sequence>
<proteinExistence type="predicted"/>
<feature type="domain" description="Polysaccharide pyruvyl transferase" evidence="1">
    <location>
        <begin position="16"/>
        <end position="314"/>
    </location>
</feature>
<dbReference type="PANTHER" id="PTHR36836">
    <property type="entry name" value="COLANIC ACID BIOSYNTHESIS PROTEIN WCAK"/>
    <property type="match status" value="1"/>
</dbReference>
<dbReference type="EMBL" id="VZPO01000006">
    <property type="protein sequence ID" value="KAB0503631.1"/>
    <property type="molecule type" value="Genomic_DNA"/>
</dbReference>